<evidence type="ECO:0000313" key="2">
    <source>
        <dbReference type="EMBL" id="UMM14401.1"/>
    </source>
</evidence>
<keyword evidence="3" id="KW-1185">Reference proteome</keyword>
<feature type="region of interest" description="Disordered" evidence="1">
    <location>
        <begin position="159"/>
        <end position="221"/>
    </location>
</feature>
<dbReference type="Proteomes" id="UP000829354">
    <property type="component" value="Chromosome I"/>
</dbReference>
<feature type="compositionally biased region" description="Low complexity" evidence="1">
    <location>
        <begin position="194"/>
        <end position="215"/>
    </location>
</feature>
<feature type="compositionally biased region" description="Polar residues" evidence="1">
    <location>
        <begin position="446"/>
        <end position="474"/>
    </location>
</feature>
<feature type="compositionally biased region" description="Basic and acidic residues" evidence="1">
    <location>
        <begin position="363"/>
        <end position="372"/>
    </location>
</feature>
<accession>A0AAE9E3I9</accession>
<dbReference type="EMBL" id="CP092620">
    <property type="protein sequence ID" value="UMM14401.1"/>
    <property type="molecule type" value="Genomic_DNA"/>
</dbReference>
<organism evidence="2 3">
    <name type="scientific">Caenorhabditis briggsae</name>
    <dbReference type="NCBI Taxonomy" id="6238"/>
    <lineage>
        <taxon>Eukaryota</taxon>
        <taxon>Metazoa</taxon>
        <taxon>Ecdysozoa</taxon>
        <taxon>Nematoda</taxon>
        <taxon>Chromadorea</taxon>
        <taxon>Rhabditida</taxon>
        <taxon>Rhabditina</taxon>
        <taxon>Rhabditomorpha</taxon>
        <taxon>Rhabditoidea</taxon>
        <taxon>Rhabditidae</taxon>
        <taxon>Peloderinae</taxon>
        <taxon>Caenorhabditis</taxon>
    </lineage>
</organism>
<feature type="compositionally biased region" description="Basic and acidic residues" evidence="1">
    <location>
        <begin position="1"/>
        <end position="16"/>
    </location>
</feature>
<gene>
    <name evidence="2" type="ORF">L5515_002223</name>
</gene>
<feature type="region of interest" description="Disordered" evidence="1">
    <location>
        <begin position="551"/>
        <end position="704"/>
    </location>
</feature>
<feature type="compositionally biased region" description="Basic and acidic residues" evidence="1">
    <location>
        <begin position="475"/>
        <end position="491"/>
    </location>
</feature>
<evidence type="ECO:0000256" key="1">
    <source>
        <dbReference type="SAM" id="MobiDB-lite"/>
    </source>
</evidence>
<feature type="region of interest" description="Disordered" evidence="1">
    <location>
        <begin position="445"/>
        <end position="522"/>
    </location>
</feature>
<feature type="compositionally biased region" description="Low complexity" evidence="1">
    <location>
        <begin position="1092"/>
        <end position="1103"/>
    </location>
</feature>
<feature type="compositionally biased region" description="Basic and acidic residues" evidence="1">
    <location>
        <begin position="398"/>
        <end position="417"/>
    </location>
</feature>
<feature type="compositionally biased region" description="Polar residues" evidence="1">
    <location>
        <begin position="1117"/>
        <end position="1130"/>
    </location>
</feature>
<feature type="region of interest" description="Disordered" evidence="1">
    <location>
        <begin position="1244"/>
        <end position="1271"/>
    </location>
</feature>
<feature type="compositionally biased region" description="Basic and acidic residues" evidence="1">
    <location>
        <begin position="308"/>
        <end position="318"/>
    </location>
</feature>
<feature type="compositionally biased region" description="Low complexity" evidence="1">
    <location>
        <begin position="1131"/>
        <end position="1150"/>
    </location>
</feature>
<feature type="compositionally biased region" description="Polar residues" evidence="1">
    <location>
        <begin position="814"/>
        <end position="832"/>
    </location>
</feature>
<feature type="compositionally biased region" description="Basic residues" evidence="1">
    <location>
        <begin position="1535"/>
        <end position="1545"/>
    </location>
</feature>
<protein>
    <submittedName>
        <fullName evidence="2">Uncharacterized protein</fullName>
    </submittedName>
</protein>
<feature type="region of interest" description="Disordered" evidence="1">
    <location>
        <begin position="1595"/>
        <end position="1650"/>
    </location>
</feature>
<feature type="compositionally biased region" description="Polar residues" evidence="1">
    <location>
        <begin position="1059"/>
        <end position="1069"/>
    </location>
</feature>
<feature type="region of interest" description="Disordered" evidence="1">
    <location>
        <begin position="807"/>
        <end position="832"/>
    </location>
</feature>
<name>A0AAE9E3I9_CAEBR</name>
<feature type="compositionally biased region" description="Polar residues" evidence="1">
    <location>
        <begin position="1256"/>
        <end position="1271"/>
    </location>
</feature>
<proteinExistence type="predicted"/>
<reference evidence="2 3" key="1">
    <citation type="submission" date="2022-04" db="EMBL/GenBank/DDBJ databases">
        <title>Chromosome-level reference genomes for two strains of Caenorhabditis briggsae: an improved platform for comparative genomics.</title>
        <authorList>
            <person name="Stevens L."/>
            <person name="Andersen E."/>
        </authorList>
    </citation>
    <scope>NUCLEOTIDE SEQUENCE [LARGE SCALE GENOMIC DNA]</scope>
    <source>
        <strain evidence="2">VX34</strain>
        <tissue evidence="2">Whole-organism</tissue>
    </source>
</reference>
<feature type="compositionally biased region" description="Basic and acidic residues" evidence="1">
    <location>
        <begin position="335"/>
        <end position="347"/>
    </location>
</feature>
<feature type="compositionally biased region" description="Polar residues" evidence="1">
    <location>
        <begin position="31"/>
        <end position="71"/>
    </location>
</feature>
<feature type="region of interest" description="Disordered" evidence="1">
    <location>
        <begin position="1"/>
        <end position="72"/>
    </location>
</feature>
<feature type="region of interest" description="Disordered" evidence="1">
    <location>
        <begin position="733"/>
        <end position="755"/>
    </location>
</feature>
<feature type="region of interest" description="Disordered" evidence="1">
    <location>
        <begin position="1365"/>
        <end position="1420"/>
    </location>
</feature>
<evidence type="ECO:0000313" key="3">
    <source>
        <dbReference type="Proteomes" id="UP000829354"/>
    </source>
</evidence>
<feature type="compositionally biased region" description="Basic and acidic residues" evidence="1">
    <location>
        <begin position="653"/>
        <end position="671"/>
    </location>
</feature>
<feature type="compositionally biased region" description="Basic and acidic residues" evidence="1">
    <location>
        <begin position="734"/>
        <end position="749"/>
    </location>
</feature>
<feature type="region of interest" description="Disordered" evidence="1">
    <location>
        <begin position="1523"/>
        <end position="1549"/>
    </location>
</feature>
<feature type="region of interest" description="Disordered" evidence="1">
    <location>
        <begin position="390"/>
        <end position="423"/>
    </location>
</feature>
<feature type="compositionally biased region" description="Polar residues" evidence="1">
    <location>
        <begin position="1523"/>
        <end position="1532"/>
    </location>
</feature>
<feature type="region of interest" description="Disordered" evidence="1">
    <location>
        <begin position="292"/>
        <end position="372"/>
    </location>
</feature>
<sequence length="1876" mass="202910">MDRMFEKPSLEPRDSTHQSSSSCSSTDLHPRSSSTIQPSSTDLHPRSSSTIQPSSTDLHPRSSSTIQPSSTDHIHSELELVRQDPTLYQEVIHNWTEKVKTKLRSENRTKEFLCEVRRDIEHILVLKTFDTPHKRKAFIRSLVKEPSEEEGLVAWLQEAKPTNPNEPELEERDPAHGPATSQPLPALNTLLETSGGPSSSGTSSSIQGDSSGAPSMNMPSAGLFGQFNPNFSSLPFPNLQVGISSQFGIQVPGISVKNLPPASALPSALDPFSEFLTTQRGLPGFINAQTVPIPSIPELNPKPTTSSERSRANPEGPKRKPGRPLGSTKMAMIQRKREDRKRAEESRLLAAQAQQDIFPVPRSSEEQAQIEKEGSEIARGLLLASLQTSMDTTVGAEDSSKDGGDRTKESAIGKEVSESETLEAPVIQSQKRVLRKRKSGAELISSIDNISGESTPSGPTENPSTTIQPQPTTRQAERSKIPRKSRQDHPPSEYLETELMIKGYMREDNRNASRSGRKKIQESEEPIVSVNCGKMIDEMVERVMKGKIEDIVMPPAKRRRRSMAGSTAQESEGTKKKVRREKKTTSDDADASDNSNRIPVDDVSTQKHMKSKSVNSVLEDTTVTGESRQTSSGEAAAQAEETSPQGNQVVVDDIMRESSRSEDAGTAHAEEAAPEEIQVASSKVDNFDDVPSNGVGASERPKTARVVKMNQPKLQEEFTVPIASGSVSSLITEDASKKTESPEATHPSETKAVIPLKSQETVSEAVHNGPSHSAEPQGQYFNFAMQREKERLQKMYDEMRKKPLCQSFCPRPTSEATPEVSTPMVRSSSTSAPKTIDAPLASNFPILPIQAHSPIPPQTPSEPLEAVVMSSTITSEVSTSMVSSSSSSYAAPAVMAADAPVASNLVPFLVTATSSSELQEKNQAASGIVPPGRSVIHTTPAVPQLVPGMLTLSVGVALSYMLPSRTQSPHQDIPAHRELPKPIAHPGAISSQLPPCAALSKLPPLFTASSQATAPNLPPANSKVPIAVDPTKAFSPEHLEPTGNGIQIDISSLSTHGAYLDSTSTTSSAEPPLQQGLPAPESALNSESRTDNSTNSGANSSAALPTSSFQAARETSRLSVNQQNKHGANMTSSAAAPEASTSTVRSSSTSDGAPAFSTADAPLAPTETSSSGRQEKNREAFGISPPAPSVIHATSAKRHPEMLPLPAGVTPSEPPTAPPHHQGVPVHHVPLRSFTDHVTISAQLPPDATRQPPPYTTYSATSQAVNSNSPPGNSTDLLANVQVHASVFAQTPSEPLEPTGNGIQVAVSSSSPDSVASGTLGLSGNQQNDLEANAMVYTAASEVPTSMVPNSSNSYAAPAVSTAAAPCASTETSRQQKKKEASGMLSPRRSVPQTTPAIPHPGMFPLPSGSPRAPPHHPGVPVRQVPQGSFMHNGQFIPGSNFMHHLGDPRMYPNFAQHPVNMRHPMVPPPPYTATSRAAPFNLPPVHSTVPMAFAPMRAHFPVPPRPEVAAQWMAAHSMYQHQNKPVAQPQMTPKRARKPRAKAAPRHDTVVSIPIAPSPPAAVPVPPIVQMIAPQPEVYQNPQASSIRRVFNTMPHLDYPPRPSQDSSSNESMPRLEADGEEEEAVGDQPGPKDQSSPEAPPPKNSSYDEDLHKMICRDEAIHEALKNAPRAKSRILPLEDIIPSEEECPDLEFFTDFADRSQSFGEMNRCTVTCTEMFSSEFTNRVEKRGQQKVRFHKNEKFRKTLEGVKAVALFEMVMQDNLITILNKWPEARQEPKFQLFLRAHELTGHKAVFNNENEAEAEKNLVIRTLNYLSDLSREKNFGCNKVIAFLLYAIHKSVGCCYPVQGFRLIHQILETYIKPRDENIEFAEID</sequence>
<feature type="region of interest" description="Disordered" evidence="1">
    <location>
        <begin position="1059"/>
        <end position="1223"/>
    </location>
</feature>
<feature type="compositionally biased region" description="Polar residues" evidence="1">
    <location>
        <begin position="612"/>
        <end position="633"/>
    </location>
</feature>